<dbReference type="EMBL" id="BPQB01000060">
    <property type="protein sequence ID" value="GJE96508.1"/>
    <property type="molecule type" value="Genomic_DNA"/>
</dbReference>
<evidence type="ECO:0000313" key="2">
    <source>
        <dbReference type="Proteomes" id="UP000703269"/>
    </source>
</evidence>
<comment type="caution">
    <text evidence="1">The sequence shown here is derived from an EMBL/GenBank/DDBJ whole genome shotgun (WGS) entry which is preliminary data.</text>
</comment>
<reference evidence="1 2" key="1">
    <citation type="submission" date="2021-08" db="EMBL/GenBank/DDBJ databases">
        <title>Draft Genome Sequence of Phanerochaete sordida strain YK-624.</title>
        <authorList>
            <person name="Mori T."/>
            <person name="Dohra H."/>
            <person name="Suzuki T."/>
            <person name="Kawagishi H."/>
            <person name="Hirai H."/>
        </authorList>
    </citation>
    <scope>NUCLEOTIDE SEQUENCE [LARGE SCALE GENOMIC DNA]</scope>
    <source>
        <strain evidence="1 2">YK-624</strain>
    </source>
</reference>
<accession>A0A9P3LIT3</accession>
<keyword evidence="2" id="KW-1185">Reference proteome</keyword>
<dbReference type="AlphaFoldDB" id="A0A9P3LIT3"/>
<proteinExistence type="predicted"/>
<gene>
    <name evidence="1" type="ORF">PsYK624_127050</name>
</gene>
<sequence>MAVLSEKSGGQIMLPIARPRRHRLAILALDSDYYIIHDLNVSHATSSTYNHGPRDDIPRKPRTDHAQLAWLRTEKWRAPSVAGGDVPPVVPG</sequence>
<protein>
    <submittedName>
        <fullName evidence="1">Uncharacterized protein</fullName>
    </submittedName>
</protein>
<evidence type="ECO:0000313" key="1">
    <source>
        <dbReference type="EMBL" id="GJE96508.1"/>
    </source>
</evidence>
<dbReference type="Proteomes" id="UP000703269">
    <property type="component" value="Unassembled WGS sequence"/>
</dbReference>
<name>A0A9P3LIT3_9APHY</name>
<organism evidence="1 2">
    <name type="scientific">Phanerochaete sordida</name>
    <dbReference type="NCBI Taxonomy" id="48140"/>
    <lineage>
        <taxon>Eukaryota</taxon>
        <taxon>Fungi</taxon>
        <taxon>Dikarya</taxon>
        <taxon>Basidiomycota</taxon>
        <taxon>Agaricomycotina</taxon>
        <taxon>Agaricomycetes</taxon>
        <taxon>Polyporales</taxon>
        <taxon>Phanerochaetaceae</taxon>
        <taxon>Phanerochaete</taxon>
    </lineage>
</organism>